<keyword evidence="4" id="KW-0493">Microtubule</keyword>
<gene>
    <name evidence="11" type="ORF">ACJDU8_21885</name>
</gene>
<dbReference type="Pfam" id="PF13374">
    <property type="entry name" value="TPR_10"/>
    <property type="match status" value="2"/>
</dbReference>
<dbReference type="InterPro" id="IPR011990">
    <property type="entry name" value="TPR-like_helical_dom_sf"/>
</dbReference>
<evidence type="ECO:0000256" key="10">
    <source>
        <dbReference type="SAM" id="Coils"/>
    </source>
</evidence>
<dbReference type="InterPro" id="IPR002151">
    <property type="entry name" value="Kinesin_light"/>
</dbReference>
<dbReference type="EMBL" id="JBJHZX010000050">
    <property type="protein sequence ID" value="MFL0198190.1"/>
    <property type="molecule type" value="Genomic_DNA"/>
</dbReference>
<keyword evidence="8" id="KW-0505">Motor protein</keyword>
<evidence type="ECO:0000256" key="6">
    <source>
        <dbReference type="ARBA" id="ARBA00022803"/>
    </source>
</evidence>
<evidence type="ECO:0000256" key="3">
    <source>
        <dbReference type="ARBA" id="ARBA00022490"/>
    </source>
</evidence>
<keyword evidence="9" id="KW-0206">Cytoskeleton</keyword>
<evidence type="ECO:0000256" key="9">
    <source>
        <dbReference type="ARBA" id="ARBA00023212"/>
    </source>
</evidence>
<dbReference type="InterPro" id="IPR019734">
    <property type="entry name" value="TPR_rpt"/>
</dbReference>
<reference evidence="11 12" key="1">
    <citation type="submission" date="2024-11" db="EMBL/GenBank/DDBJ databases">
        <authorList>
            <person name="Heng Y.C."/>
            <person name="Lim A.C.H."/>
            <person name="Lee J.K.Y."/>
            <person name="Kittelmann S."/>
        </authorList>
    </citation>
    <scope>NUCLEOTIDE SEQUENCE [LARGE SCALE GENOMIC DNA]</scope>
    <source>
        <strain evidence="11 12">WILCCON 0269</strain>
    </source>
</reference>
<dbReference type="PANTHER" id="PTHR45783">
    <property type="entry name" value="KINESIN LIGHT CHAIN"/>
    <property type="match status" value="1"/>
</dbReference>
<evidence type="ECO:0000256" key="5">
    <source>
        <dbReference type="ARBA" id="ARBA00022737"/>
    </source>
</evidence>
<comment type="caution">
    <text evidence="11">The sequence shown here is derived from an EMBL/GenBank/DDBJ whole genome shotgun (WGS) entry which is preliminary data.</text>
</comment>
<dbReference type="Pfam" id="PF13424">
    <property type="entry name" value="TPR_12"/>
    <property type="match status" value="1"/>
</dbReference>
<keyword evidence="5" id="KW-0677">Repeat</keyword>
<accession>A0ABW8SQ53</accession>
<dbReference type="Proteomes" id="UP001623660">
    <property type="component" value="Unassembled WGS sequence"/>
</dbReference>
<evidence type="ECO:0000256" key="8">
    <source>
        <dbReference type="ARBA" id="ARBA00023175"/>
    </source>
</evidence>
<evidence type="ECO:0000313" key="12">
    <source>
        <dbReference type="Proteomes" id="UP001623660"/>
    </source>
</evidence>
<evidence type="ECO:0000313" key="11">
    <source>
        <dbReference type="EMBL" id="MFL0198190.1"/>
    </source>
</evidence>
<name>A0ABW8SQ53_9CLOT</name>
<dbReference type="Gene3D" id="1.25.40.10">
    <property type="entry name" value="Tetratricopeptide repeat domain"/>
    <property type="match status" value="2"/>
</dbReference>
<dbReference type="PANTHER" id="PTHR45783:SF3">
    <property type="entry name" value="KINESIN LIGHT CHAIN"/>
    <property type="match status" value="1"/>
</dbReference>
<dbReference type="SUPFAM" id="SSF48452">
    <property type="entry name" value="TPR-like"/>
    <property type="match status" value="1"/>
</dbReference>
<protein>
    <submittedName>
        <fullName evidence="11">Tetratricopeptide repeat protein</fullName>
    </submittedName>
</protein>
<keyword evidence="6" id="KW-0802">TPR repeat</keyword>
<organism evidence="11 12">
    <name type="scientific">Candidatus Clostridium eludens</name>
    <dbReference type="NCBI Taxonomy" id="3381663"/>
    <lineage>
        <taxon>Bacteria</taxon>
        <taxon>Bacillati</taxon>
        <taxon>Bacillota</taxon>
        <taxon>Clostridia</taxon>
        <taxon>Eubacteriales</taxon>
        <taxon>Clostridiaceae</taxon>
        <taxon>Clostridium</taxon>
    </lineage>
</organism>
<evidence type="ECO:0000256" key="2">
    <source>
        <dbReference type="ARBA" id="ARBA00009622"/>
    </source>
</evidence>
<evidence type="ECO:0000256" key="4">
    <source>
        <dbReference type="ARBA" id="ARBA00022701"/>
    </source>
</evidence>
<keyword evidence="12" id="KW-1185">Reference proteome</keyword>
<sequence length="473" mass="55374">MEKRAISIKESKNIICGSTINGNNNYVEDTMINISYNEFDDYKKIEKDIKREKNFFSRLNDDESEKRQETLEYIEELEKKRQSFISEVYTLAEIFNKIPFKSQRLKDAEKYFIEGKLREANTILKTEDMYVDKDRALIDRKIVNKKCSDLSNEFLVKAKLTSLNYENPTSFKDKYKYYKDSTELFSNFNNVFQYTILQADRNNYEVAEKNYREALGKYRKLAEKNPETYVHYVADILNNLAILQFNRNDYQVAEKNYGEALEKYRRLAEKDPETYMPDVAMTLNNLAILQADRNNYKAAAKSYEETLEKYRRLAEKDPETYMPYVATVLNNFAVLQADKNDYEAAEKNYGETLEKYRKLAEKNPETYMPDVAMTLNNLAILQADRNDYGAAEENYGEALSIRRELAEKDPQVYSLGVIETLINIAILYLNSLGDKNKVALLCLEAKQYINVCPLGENYTETCDSILQYCRNHL</sequence>
<dbReference type="RefSeq" id="WP_406794299.1">
    <property type="nucleotide sequence ID" value="NZ_JBJHZX010000050.1"/>
</dbReference>
<dbReference type="SMART" id="SM00028">
    <property type="entry name" value="TPR"/>
    <property type="match status" value="4"/>
</dbReference>
<evidence type="ECO:0000256" key="7">
    <source>
        <dbReference type="ARBA" id="ARBA00023054"/>
    </source>
</evidence>
<keyword evidence="7 10" id="KW-0175">Coiled coil</keyword>
<feature type="coiled-coil region" evidence="10">
    <location>
        <begin position="250"/>
        <end position="362"/>
    </location>
</feature>
<keyword evidence="3" id="KW-0963">Cytoplasm</keyword>
<evidence type="ECO:0000256" key="1">
    <source>
        <dbReference type="ARBA" id="ARBA00004245"/>
    </source>
</evidence>
<proteinExistence type="inferred from homology"/>
<comment type="subcellular location">
    <subcellularLocation>
        <location evidence="1">Cytoplasm</location>
        <location evidence="1">Cytoskeleton</location>
    </subcellularLocation>
</comment>
<feature type="coiled-coil region" evidence="10">
    <location>
        <begin position="197"/>
        <end position="224"/>
    </location>
</feature>
<comment type="similarity">
    <text evidence="2">Belongs to the kinesin light chain family.</text>
</comment>